<evidence type="ECO:0000256" key="2">
    <source>
        <dbReference type="ARBA" id="ARBA00022803"/>
    </source>
</evidence>
<keyword evidence="1" id="KW-0677">Repeat</keyword>
<proteinExistence type="predicted"/>
<evidence type="ECO:0000313" key="6">
    <source>
        <dbReference type="Proteomes" id="UP000325641"/>
    </source>
</evidence>
<gene>
    <name evidence="5" type="ORF">F8237_21275</name>
</gene>
<dbReference type="SMART" id="SM00028">
    <property type="entry name" value="TPR"/>
    <property type="match status" value="6"/>
</dbReference>
<dbReference type="InterPro" id="IPR019734">
    <property type="entry name" value="TPR_rpt"/>
</dbReference>
<reference evidence="6" key="1">
    <citation type="submission" date="2019-10" db="EMBL/GenBank/DDBJ databases">
        <title>Complete Genome Sequence of Bradyrhizobium betae type strain PL7HG1T.</title>
        <authorList>
            <person name="Bromfield E.S.P."/>
            <person name="Cloutier S."/>
        </authorList>
    </citation>
    <scope>NUCLEOTIDE SEQUENCE [LARGE SCALE GENOMIC DNA]</scope>
    <source>
        <strain evidence="6">PL7HG1</strain>
    </source>
</reference>
<dbReference type="AlphaFoldDB" id="A0A5P6P8X3"/>
<feature type="transmembrane region" description="Helical" evidence="4">
    <location>
        <begin position="329"/>
        <end position="347"/>
    </location>
</feature>
<dbReference type="Gene3D" id="1.25.40.10">
    <property type="entry name" value="Tetratricopeptide repeat domain"/>
    <property type="match status" value="3"/>
</dbReference>
<evidence type="ECO:0000256" key="1">
    <source>
        <dbReference type="ARBA" id="ARBA00022737"/>
    </source>
</evidence>
<dbReference type="Pfam" id="PF00515">
    <property type="entry name" value="TPR_1"/>
    <property type="match status" value="1"/>
</dbReference>
<dbReference type="InterPro" id="IPR050498">
    <property type="entry name" value="Ycf3"/>
</dbReference>
<dbReference type="EMBL" id="CP044543">
    <property type="protein sequence ID" value="QFI74716.1"/>
    <property type="molecule type" value="Genomic_DNA"/>
</dbReference>
<feature type="repeat" description="TPR" evidence="3">
    <location>
        <begin position="165"/>
        <end position="198"/>
    </location>
</feature>
<name>A0A5P6P8X3_9BRAD</name>
<dbReference type="PANTHER" id="PTHR44858">
    <property type="entry name" value="TETRATRICOPEPTIDE REPEAT PROTEIN 6"/>
    <property type="match status" value="1"/>
</dbReference>
<dbReference type="Proteomes" id="UP000325641">
    <property type="component" value="Chromosome"/>
</dbReference>
<keyword evidence="4" id="KW-0812">Transmembrane</keyword>
<protein>
    <submittedName>
        <fullName evidence="5">Tetratricopeptide repeat protein</fullName>
    </submittedName>
</protein>
<dbReference type="KEGG" id="bbet:F8237_21275"/>
<feature type="repeat" description="TPR" evidence="3">
    <location>
        <begin position="199"/>
        <end position="232"/>
    </location>
</feature>
<accession>A0A5P6P8X3</accession>
<evidence type="ECO:0000256" key="4">
    <source>
        <dbReference type="SAM" id="Phobius"/>
    </source>
</evidence>
<dbReference type="PANTHER" id="PTHR44858:SF1">
    <property type="entry name" value="UDP-N-ACETYLGLUCOSAMINE--PEPTIDE N-ACETYLGLUCOSAMINYLTRANSFERASE SPINDLY-RELATED"/>
    <property type="match status" value="1"/>
</dbReference>
<evidence type="ECO:0000256" key="3">
    <source>
        <dbReference type="PROSITE-ProRule" id="PRU00339"/>
    </source>
</evidence>
<keyword evidence="4" id="KW-1133">Transmembrane helix</keyword>
<dbReference type="Pfam" id="PF13414">
    <property type="entry name" value="TPR_11"/>
    <property type="match status" value="1"/>
</dbReference>
<dbReference type="PROSITE" id="PS50293">
    <property type="entry name" value="TPR_REGION"/>
    <property type="match status" value="1"/>
</dbReference>
<keyword evidence="2 3" id="KW-0802">TPR repeat</keyword>
<dbReference type="Pfam" id="PF13181">
    <property type="entry name" value="TPR_8"/>
    <property type="match status" value="1"/>
</dbReference>
<feature type="repeat" description="TPR" evidence="3">
    <location>
        <begin position="267"/>
        <end position="300"/>
    </location>
</feature>
<sequence>MHCWRGSRPLWKSRLRVSELAHRGEQGMRSGISAQVWLAALAFAATAAASGATIADDRQACLNGSKDPAAATIAACTRAIESGDYRDQDLSSLYHARGYSWSRTSYADRVDRAFKDYTEAIRIDPEAVSSLLNRAHIHNQRHDYGRAIADTNQAFDGGLSDYGKRVGYGERGFAYQAKGDNDRAIADYTDGLQLDANNVVTLTARGNAYFAKGDLDRAIADYDDVIALDPQYALTYYNRALAYRAKGDIDRLIADCSQAIALYPKYRDAYFNRGYAYQAKGDFDRAIADYDQMIALDPNDEDAYSNRATAYLSKGDFRRYIADFGQRRALSWLAAAAVLAAVIWLCCRTRAHARGRLSGRRMIEIFERELVEIRIRNAALERIAAAVEKHPSG</sequence>
<dbReference type="PROSITE" id="PS50005">
    <property type="entry name" value="TPR"/>
    <property type="match status" value="3"/>
</dbReference>
<dbReference type="SUPFAM" id="SSF48452">
    <property type="entry name" value="TPR-like"/>
    <property type="match status" value="2"/>
</dbReference>
<evidence type="ECO:0000313" key="5">
    <source>
        <dbReference type="EMBL" id="QFI74716.1"/>
    </source>
</evidence>
<organism evidence="5 6">
    <name type="scientific">Bradyrhizobium betae</name>
    <dbReference type="NCBI Taxonomy" id="244734"/>
    <lineage>
        <taxon>Bacteria</taxon>
        <taxon>Pseudomonadati</taxon>
        <taxon>Pseudomonadota</taxon>
        <taxon>Alphaproteobacteria</taxon>
        <taxon>Hyphomicrobiales</taxon>
        <taxon>Nitrobacteraceae</taxon>
        <taxon>Bradyrhizobium</taxon>
    </lineage>
</organism>
<dbReference type="OrthoDB" id="9813074at2"/>
<dbReference type="InterPro" id="IPR011990">
    <property type="entry name" value="TPR-like_helical_dom_sf"/>
</dbReference>
<keyword evidence="4" id="KW-0472">Membrane</keyword>